<dbReference type="InterPro" id="IPR015590">
    <property type="entry name" value="Aldehyde_DH_dom"/>
</dbReference>
<dbReference type="PANTHER" id="PTHR11699">
    <property type="entry name" value="ALDEHYDE DEHYDROGENASE-RELATED"/>
    <property type="match status" value="1"/>
</dbReference>
<dbReference type="FunFam" id="3.40.605.10:FF:000007">
    <property type="entry name" value="NAD/NADP-dependent betaine aldehyde dehydrogenase"/>
    <property type="match status" value="1"/>
</dbReference>
<feature type="active site" evidence="3">
    <location>
        <position position="254"/>
    </location>
</feature>
<comment type="similarity">
    <text evidence="1 4">Belongs to the aldehyde dehydrogenase family.</text>
</comment>
<evidence type="ECO:0000313" key="6">
    <source>
        <dbReference type="EMBL" id="KKU37448.1"/>
    </source>
</evidence>
<evidence type="ECO:0000256" key="4">
    <source>
        <dbReference type="RuleBase" id="RU003345"/>
    </source>
</evidence>
<dbReference type="Gene3D" id="3.40.605.10">
    <property type="entry name" value="Aldehyde Dehydrogenase, Chain A, domain 1"/>
    <property type="match status" value="1"/>
</dbReference>
<dbReference type="InterPro" id="IPR016161">
    <property type="entry name" value="Ald_DH/histidinol_DH"/>
</dbReference>
<evidence type="ECO:0000256" key="3">
    <source>
        <dbReference type="PROSITE-ProRule" id="PRU10007"/>
    </source>
</evidence>
<evidence type="ECO:0000313" key="7">
    <source>
        <dbReference type="Proteomes" id="UP000033818"/>
    </source>
</evidence>
<reference evidence="6 7" key="1">
    <citation type="journal article" date="2015" name="Nature">
        <title>rRNA introns, odd ribosomes, and small enigmatic genomes across a large radiation of phyla.</title>
        <authorList>
            <person name="Brown C.T."/>
            <person name="Hug L.A."/>
            <person name="Thomas B.C."/>
            <person name="Sharon I."/>
            <person name="Castelle C.J."/>
            <person name="Singh A."/>
            <person name="Wilkins M.J."/>
            <person name="Williams K.H."/>
            <person name="Banfield J.F."/>
        </authorList>
    </citation>
    <scope>NUCLEOTIDE SEQUENCE [LARGE SCALE GENOMIC DNA]</scope>
</reference>
<dbReference type="Pfam" id="PF00171">
    <property type="entry name" value="Aldedh"/>
    <property type="match status" value="1"/>
</dbReference>
<dbReference type="InterPro" id="IPR016162">
    <property type="entry name" value="Ald_DH_N"/>
</dbReference>
<evidence type="ECO:0000259" key="5">
    <source>
        <dbReference type="Pfam" id="PF00171"/>
    </source>
</evidence>
<evidence type="ECO:0000256" key="2">
    <source>
        <dbReference type="ARBA" id="ARBA00023002"/>
    </source>
</evidence>
<dbReference type="EMBL" id="LCMO01000050">
    <property type="protein sequence ID" value="KKU37448.1"/>
    <property type="molecule type" value="Genomic_DNA"/>
</dbReference>
<accession>A0A0G1S5C1</accession>
<evidence type="ECO:0000256" key="1">
    <source>
        <dbReference type="ARBA" id="ARBA00009986"/>
    </source>
</evidence>
<comment type="caution">
    <text evidence="6">The sequence shown here is derived from an EMBL/GenBank/DDBJ whole genome shotgun (WGS) entry which is preliminary data.</text>
</comment>
<name>A0A0G1S5C1_9BACT</name>
<dbReference type="Gene3D" id="3.40.309.10">
    <property type="entry name" value="Aldehyde Dehydrogenase, Chain A, domain 2"/>
    <property type="match status" value="1"/>
</dbReference>
<dbReference type="InterPro" id="IPR016163">
    <property type="entry name" value="Ald_DH_C"/>
</dbReference>
<dbReference type="Proteomes" id="UP000033818">
    <property type="component" value="Unassembled WGS sequence"/>
</dbReference>
<proteinExistence type="inferred from homology"/>
<feature type="domain" description="Aldehyde dehydrogenase" evidence="5">
    <location>
        <begin position="24"/>
        <end position="482"/>
    </location>
</feature>
<organism evidence="6 7">
    <name type="scientific">Candidatus Azambacteria bacterium GW2011_GWB2_46_37</name>
    <dbReference type="NCBI Taxonomy" id="1618618"/>
    <lineage>
        <taxon>Bacteria</taxon>
        <taxon>Candidatus Azamiibacteriota</taxon>
    </lineage>
</organism>
<dbReference type="AlphaFoldDB" id="A0A0G1S5C1"/>
<dbReference type="SUPFAM" id="SSF53720">
    <property type="entry name" value="ALDH-like"/>
    <property type="match status" value="1"/>
</dbReference>
<dbReference type="PROSITE" id="PS00687">
    <property type="entry name" value="ALDEHYDE_DEHYDR_GLU"/>
    <property type="match status" value="1"/>
</dbReference>
<protein>
    <submittedName>
        <fullName evidence="6">Aldehyde dehydrogenase</fullName>
    </submittedName>
</protein>
<gene>
    <name evidence="6" type="ORF">UX53_C0050G0004</name>
</gene>
<dbReference type="InterPro" id="IPR029510">
    <property type="entry name" value="Ald_DH_CS_GLU"/>
</dbReference>
<dbReference type="GO" id="GO:0016620">
    <property type="term" value="F:oxidoreductase activity, acting on the aldehyde or oxo group of donors, NAD or NADP as acceptor"/>
    <property type="evidence" value="ECO:0007669"/>
    <property type="project" value="InterPro"/>
</dbReference>
<sequence>MKFYGENVYSFIDGKFQSVLEARKMLPNLNPSDGKNLGIVQIANEHDVDMAVDAAMCAQKKWQAMGMVKRAEYFWAAARLLEDQKRDLAHLVSVESGKQINEAIADVVEALHMAQYDFSIGHLGMTGKVLADEVPTKECLEILEPRGVVAAITPWNFPIAIPFWLIGLSLIFGNTVILKPSEETPICGQKIAEIFDRAGIPRGVFQVLHGEGDVGWQLVRHPGVDVVLFTGSYEVGSKIKQEVAKYDNKFCTIETGGKSAVVVLKDADLNLAVNAGILSAFKTAGQRCVTGGRVIIERPLYDAYVEKFVEIAKRIKVGDPLSGDTFYGPMINKDAVGKGLRFNKYAVEEGFNILLDRNSEPDPIHGGNWLKPFVYAMEKYRRGNESHVLQEEAFSPHVALIPAESAEEAIAIYNDTRYGLAGSVITNDSRLAKFARDNMKCGIWYWNLPCIGAGVRLAFGGIKKSGNLISSASGIIPAITHPKAVTMNYDTKIVMAQGLSSKIGEF</sequence>
<keyword evidence="2 4" id="KW-0560">Oxidoreductase</keyword>